<protein>
    <submittedName>
        <fullName evidence="2">Uncharacterized protein</fullName>
    </submittedName>
</protein>
<keyword evidence="3" id="KW-1185">Reference proteome</keyword>
<organism evidence="2 3">
    <name type="scientific">Liparis tanakae</name>
    <name type="common">Tanaka's snailfish</name>
    <dbReference type="NCBI Taxonomy" id="230148"/>
    <lineage>
        <taxon>Eukaryota</taxon>
        <taxon>Metazoa</taxon>
        <taxon>Chordata</taxon>
        <taxon>Craniata</taxon>
        <taxon>Vertebrata</taxon>
        <taxon>Euteleostomi</taxon>
        <taxon>Actinopterygii</taxon>
        <taxon>Neopterygii</taxon>
        <taxon>Teleostei</taxon>
        <taxon>Neoteleostei</taxon>
        <taxon>Acanthomorphata</taxon>
        <taxon>Eupercaria</taxon>
        <taxon>Perciformes</taxon>
        <taxon>Cottioidei</taxon>
        <taxon>Cottales</taxon>
        <taxon>Liparidae</taxon>
        <taxon>Liparis</taxon>
    </lineage>
</organism>
<gene>
    <name evidence="2" type="ORF">EYF80_056819</name>
</gene>
<sequence length="85" mass="9488">MRLKDKTRNRKRVWRLARLNFLVEIGFGGPIITPSPLLLHRSGDHHTLDPGRLCKALLVPPRRFPLGVPGVHVEPLTGAANALQQ</sequence>
<keyword evidence="1" id="KW-1133">Transmembrane helix</keyword>
<accession>A0A4Z2EW28</accession>
<name>A0A4Z2EW28_9TELE</name>
<dbReference type="Proteomes" id="UP000314294">
    <property type="component" value="Unassembled WGS sequence"/>
</dbReference>
<dbReference type="AlphaFoldDB" id="A0A4Z2EW28"/>
<evidence type="ECO:0000313" key="3">
    <source>
        <dbReference type="Proteomes" id="UP000314294"/>
    </source>
</evidence>
<keyword evidence="1" id="KW-0472">Membrane</keyword>
<comment type="caution">
    <text evidence="2">The sequence shown here is derived from an EMBL/GenBank/DDBJ whole genome shotgun (WGS) entry which is preliminary data.</text>
</comment>
<feature type="transmembrane region" description="Helical" evidence="1">
    <location>
        <begin position="21"/>
        <end position="39"/>
    </location>
</feature>
<keyword evidence="1" id="KW-0812">Transmembrane</keyword>
<dbReference type="EMBL" id="SRLO01002389">
    <property type="protein sequence ID" value="TNN33018.1"/>
    <property type="molecule type" value="Genomic_DNA"/>
</dbReference>
<evidence type="ECO:0000256" key="1">
    <source>
        <dbReference type="SAM" id="Phobius"/>
    </source>
</evidence>
<proteinExistence type="predicted"/>
<evidence type="ECO:0000313" key="2">
    <source>
        <dbReference type="EMBL" id="TNN33018.1"/>
    </source>
</evidence>
<reference evidence="2 3" key="1">
    <citation type="submission" date="2019-03" db="EMBL/GenBank/DDBJ databases">
        <title>First draft genome of Liparis tanakae, snailfish: a comprehensive survey of snailfish specific genes.</title>
        <authorList>
            <person name="Kim W."/>
            <person name="Song I."/>
            <person name="Jeong J.-H."/>
            <person name="Kim D."/>
            <person name="Kim S."/>
            <person name="Ryu S."/>
            <person name="Song J.Y."/>
            <person name="Lee S.K."/>
        </authorList>
    </citation>
    <scope>NUCLEOTIDE SEQUENCE [LARGE SCALE GENOMIC DNA]</scope>
    <source>
        <tissue evidence="2">Muscle</tissue>
    </source>
</reference>